<name>A0A8X6KWG3_TRICU</name>
<reference evidence="2" key="1">
    <citation type="submission" date="2020-07" db="EMBL/GenBank/DDBJ databases">
        <title>Multicomponent nature underlies the extraordinary mechanical properties of spider dragline silk.</title>
        <authorList>
            <person name="Kono N."/>
            <person name="Nakamura H."/>
            <person name="Mori M."/>
            <person name="Yoshida Y."/>
            <person name="Ohtoshi R."/>
            <person name="Malay A.D."/>
            <person name="Moran D.A.P."/>
            <person name="Tomita M."/>
            <person name="Numata K."/>
            <person name="Arakawa K."/>
        </authorList>
    </citation>
    <scope>NUCLEOTIDE SEQUENCE</scope>
</reference>
<proteinExistence type="predicted"/>
<dbReference type="AlphaFoldDB" id="A0A8X6KWG3"/>
<keyword evidence="3" id="KW-1185">Reference proteome</keyword>
<organism evidence="2 3">
    <name type="scientific">Trichonephila clavata</name>
    <name type="common">Joro spider</name>
    <name type="synonym">Nephila clavata</name>
    <dbReference type="NCBI Taxonomy" id="2740835"/>
    <lineage>
        <taxon>Eukaryota</taxon>
        <taxon>Metazoa</taxon>
        <taxon>Ecdysozoa</taxon>
        <taxon>Arthropoda</taxon>
        <taxon>Chelicerata</taxon>
        <taxon>Arachnida</taxon>
        <taxon>Araneae</taxon>
        <taxon>Araneomorphae</taxon>
        <taxon>Entelegynae</taxon>
        <taxon>Araneoidea</taxon>
        <taxon>Nephilidae</taxon>
        <taxon>Trichonephila</taxon>
    </lineage>
</organism>
<sequence length="116" mass="13268">MLAFDQFFTSVHLMETLKFPAVDTSIKTRKDFPDFATQLSKRGKAEFLVTKDGTMCASWLDSKEEMLSNCHKAKHEKVNRTMKVGSKEEFECPVTMEFYNKIVGGVDLTEKNCKCL</sequence>
<comment type="caution">
    <text evidence="2">The sequence shown here is derived from an EMBL/GenBank/DDBJ whole genome shotgun (WGS) entry which is preliminary data.</text>
</comment>
<accession>A0A8X6KWG3</accession>
<gene>
    <name evidence="2" type="primary">X975_25666</name>
    <name evidence="2" type="ORF">TNCT_709221</name>
</gene>
<dbReference type="OrthoDB" id="118105at2759"/>
<dbReference type="Pfam" id="PF13843">
    <property type="entry name" value="DDE_Tnp_1_7"/>
    <property type="match status" value="1"/>
</dbReference>
<dbReference type="EMBL" id="BMAO01003431">
    <property type="protein sequence ID" value="GFQ87694.1"/>
    <property type="molecule type" value="Genomic_DNA"/>
</dbReference>
<evidence type="ECO:0000313" key="3">
    <source>
        <dbReference type="Proteomes" id="UP000887116"/>
    </source>
</evidence>
<dbReference type="InterPro" id="IPR029526">
    <property type="entry name" value="PGBD"/>
</dbReference>
<protein>
    <submittedName>
        <fullName evidence="2">Rho guanine nucleotide exchange factor 10-like protein</fullName>
    </submittedName>
</protein>
<dbReference type="Proteomes" id="UP000887116">
    <property type="component" value="Unassembled WGS sequence"/>
</dbReference>
<evidence type="ECO:0000259" key="1">
    <source>
        <dbReference type="Pfam" id="PF13843"/>
    </source>
</evidence>
<feature type="domain" description="PiggyBac transposable element-derived protein" evidence="1">
    <location>
        <begin position="2"/>
        <end position="113"/>
    </location>
</feature>
<evidence type="ECO:0000313" key="2">
    <source>
        <dbReference type="EMBL" id="GFQ87694.1"/>
    </source>
</evidence>